<evidence type="ECO:0000256" key="1">
    <source>
        <dbReference type="ARBA" id="ARBA00022884"/>
    </source>
</evidence>
<dbReference type="Proteomes" id="UP000192223">
    <property type="component" value="Unplaced"/>
</dbReference>
<dbReference type="CDD" id="cd12411">
    <property type="entry name" value="RRM_ist3_like"/>
    <property type="match status" value="1"/>
</dbReference>
<feature type="compositionally biased region" description="Basic residues" evidence="3">
    <location>
        <begin position="196"/>
        <end position="212"/>
    </location>
</feature>
<feature type="compositionally biased region" description="Polar residues" evidence="3">
    <location>
        <begin position="242"/>
        <end position="253"/>
    </location>
</feature>
<evidence type="ECO:0000256" key="3">
    <source>
        <dbReference type="SAM" id="MobiDB-lite"/>
    </source>
</evidence>
<reference evidence="6" key="1">
    <citation type="submission" date="2025-08" db="UniProtKB">
        <authorList>
            <consortium name="RefSeq"/>
        </authorList>
    </citation>
    <scope>IDENTIFICATION</scope>
    <source>
        <tissue evidence="6">Entire body</tissue>
    </source>
</reference>
<dbReference type="SUPFAM" id="SSF54928">
    <property type="entry name" value="RNA-binding domain, RBD"/>
    <property type="match status" value="1"/>
</dbReference>
<feature type="region of interest" description="Disordered" evidence="3">
    <location>
        <begin position="179"/>
        <end position="316"/>
    </location>
</feature>
<dbReference type="GO" id="GO:0003723">
    <property type="term" value="F:RNA binding"/>
    <property type="evidence" value="ECO:0007669"/>
    <property type="project" value="UniProtKB-UniRule"/>
</dbReference>
<dbReference type="InParanoid" id="A0A7F5R877"/>
<dbReference type="SMART" id="SM00360">
    <property type="entry name" value="RRM"/>
    <property type="match status" value="1"/>
</dbReference>
<keyword evidence="1 2" id="KW-0694">RNA-binding</keyword>
<dbReference type="PANTHER" id="PTHR45880">
    <property type="entry name" value="RNA-BINDING MOTIF PROTEIN, X-LINKED 2"/>
    <property type="match status" value="1"/>
</dbReference>
<dbReference type="InterPro" id="IPR012677">
    <property type="entry name" value="Nucleotide-bd_a/b_plait_sf"/>
</dbReference>
<dbReference type="OrthoDB" id="2573941at2759"/>
<gene>
    <name evidence="6" type="primary">LOC108742410</name>
</gene>
<dbReference type="Gene3D" id="3.30.70.330">
    <property type="match status" value="1"/>
</dbReference>
<dbReference type="InterPro" id="IPR000504">
    <property type="entry name" value="RRM_dom"/>
</dbReference>
<evidence type="ECO:0000259" key="4">
    <source>
        <dbReference type="PROSITE" id="PS50102"/>
    </source>
</evidence>
<keyword evidence="5" id="KW-1185">Reference proteome</keyword>
<protein>
    <submittedName>
        <fullName evidence="6">RNA-binding motif protein, X-linked 2-like isoform X1</fullName>
    </submittedName>
</protein>
<dbReference type="PROSITE" id="PS50102">
    <property type="entry name" value="RRM"/>
    <property type="match status" value="1"/>
</dbReference>
<evidence type="ECO:0000256" key="2">
    <source>
        <dbReference type="PROSITE-ProRule" id="PRU00176"/>
    </source>
</evidence>
<dbReference type="InterPro" id="IPR035979">
    <property type="entry name" value="RBD_domain_sf"/>
</dbReference>
<dbReference type="GO" id="GO:0005686">
    <property type="term" value="C:U2 snRNP"/>
    <property type="evidence" value="ECO:0007669"/>
    <property type="project" value="TreeGrafter"/>
</dbReference>
<feature type="domain" description="RRM" evidence="4">
    <location>
        <begin position="34"/>
        <end position="112"/>
    </location>
</feature>
<dbReference type="FunFam" id="3.30.70.330:FF:000962">
    <property type="entry name" value="RBMX2 ortholog"/>
    <property type="match status" value="1"/>
</dbReference>
<dbReference type="InterPro" id="IPR045844">
    <property type="entry name" value="RRM_Ist3-like"/>
</dbReference>
<dbReference type="RefSeq" id="XP_025832172.1">
    <property type="nucleotide sequence ID" value="XM_025976387.1"/>
</dbReference>
<dbReference type="GeneID" id="108742410"/>
<evidence type="ECO:0000313" key="5">
    <source>
        <dbReference type="Proteomes" id="UP000192223"/>
    </source>
</evidence>
<accession>A0A7F5R877</accession>
<dbReference type="KEGG" id="apln:108742410"/>
<proteinExistence type="predicted"/>
<dbReference type="GO" id="GO:0071011">
    <property type="term" value="C:precatalytic spliceosome"/>
    <property type="evidence" value="ECO:0007669"/>
    <property type="project" value="TreeGrafter"/>
</dbReference>
<dbReference type="PANTHER" id="PTHR45880:SF1">
    <property type="entry name" value="RNA-BINDING MOTIF PROTEIN, X-LINKED 2"/>
    <property type="match status" value="1"/>
</dbReference>
<name>A0A7F5R877_AGRPL</name>
<sequence>MNPLTNMKNVKKLSEQELKTNSKSSWHDQYKDSAWVFVGGLPYDLTEGDIICIFSQYGEIVNINLVRDKDTGKSKGFCFICFEDQRSTILVVDNFNGLKILGRTLRVDHVSDYKVPKEGKKTDEETKRLYSEGCAPQIIAKPKVGINPVKIEHDDVRETLADQISGEIRLPPRLPIYPIKQEKFEDDNDEKNRNMSGKKKKKEKRKISKKKQNNSSSEEKSSETDEDKNTQKHRKITAFKSRYQSNSESSDSQQKGKRKSEESLKVHKKFKKDPNEKSNMENKKKYFGEKKRYDLDERKSNKFIERGNSHYKNKNI</sequence>
<feature type="compositionally biased region" description="Basic and acidic residues" evidence="3">
    <location>
        <begin position="272"/>
        <end position="308"/>
    </location>
</feature>
<dbReference type="Pfam" id="PF00076">
    <property type="entry name" value="RRM_1"/>
    <property type="match status" value="1"/>
</dbReference>
<dbReference type="AlphaFoldDB" id="A0A7F5R877"/>
<dbReference type="InterPro" id="IPR051847">
    <property type="entry name" value="RNA_proc/Spliceosome_comp"/>
</dbReference>
<feature type="compositionally biased region" description="Basic and acidic residues" evidence="3">
    <location>
        <begin position="217"/>
        <end position="230"/>
    </location>
</feature>
<evidence type="ECO:0000313" key="6">
    <source>
        <dbReference type="RefSeq" id="XP_025832172.1"/>
    </source>
</evidence>
<dbReference type="GO" id="GO:0071013">
    <property type="term" value="C:catalytic step 2 spliceosome"/>
    <property type="evidence" value="ECO:0007669"/>
    <property type="project" value="TreeGrafter"/>
</dbReference>
<dbReference type="GO" id="GO:0000398">
    <property type="term" value="P:mRNA splicing, via spliceosome"/>
    <property type="evidence" value="ECO:0007669"/>
    <property type="project" value="InterPro"/>
</dbReference>
<organism evidence="5 6">
    <name type="scientific">Agrilus planipennis</name>
    <name type="common">Emerald ash borer</name>
    <name type="synonym">Agrilus marcopoli</name>
    <dbReference type="NCBI Taxonomy" id="224129"/>
    <lineage>
        <taxon>Eukaryota</taxon>
        <taxon>Metazoa</taxon>
        <taxon>Ecdysozoa</taxon>
        <taxon>Arthropoda</taxon>
        <taxon>Hexapoda</taxon>
        <taxon>Insecta</taxon>
        <taxon>Pterygota</taxon>
        <taxon>Neoptera</taxon>
        <taxon>Endopterygota</taxon>
        <taxon>Coleoptera</taxon>
        <taxon>Polyphaga</taxon>
        <taxon>Elateriformia</taxon>
        <taxon>Buprestoidea</taxon>
        <taxon>Buprestidae</taxon>
        <taxon>Agrilinae</taxon>
        <taxon>Agrilus</taxon>
    </lineage>
</organism>